<organism evidence="1 2">
    <name type="scientific">Gloeobacter kilaueensis (strain ATCC BAA-2537 / CCAP 1431/1 / ULC 316 / JS1)</name>
    <dbReference type="NCBI Taxonomy" id="1183438"/>
    <lineage>
        <taxon>Bacteria</taxon>
        <taxon>Bacillati</taxon>
        <taxon>Cyanobacteriota</taxon>
        <taxon>Cyanophyceae</taxon>
        <taxon>Gloeobacterales</taxon>
        <taxon>Gloeobacteraceae</taxon>
        <taxon>Gloeobacter</taxon>
    </lineage>
</organism>
<evidence type="ECO:0000313" key="1">
    <source>
        <dbReference type="EMBL" id="AGY57222.1"/>
    </source>
</evidence>
<dbReference type="InterPro" id="IPR032710">
    <property type="entry name" value="NTF2-like_dom_sf"/>
</dbReference>
<reference evidence="1 2" key="1">
    <citation type="journal article" date="2013" name="PLoS ONE">
        <title>Cultivation and Complete Genome Sequencing of Gloeobacter kilaueensis sp. nov., from a Lava Cave in Kilauea Caldera, Hawai'i.</title>
        <authorList>
            <person name="Saw J.H."/>
            <person name="Schatz M."/>
            <person name="Brown M.V."/>
            <person name="Kunkel D.D."/>
            <person name="Foster J.S."/>
            <person name="Shick H."/>
            <person name="Christensen S."/>
            <person name="Hou S."/>
            <person name="Wan X."/>
            <person name="Donachie S.P."/>
        </authorList>
    </citation>
    <scope>NUCLEOTIDE SEQUENCE [LARGE SCALE GENOMIC DNA]</scope>
    <source>
        <strain evidence="2">JS</strain>
    </source>
</reference>
<dbReference type="OrthoDB" id="1434723at2"/>
<dbReference type="SUPFAM" id="SSF54427">
    <property type="entry name" value="NTF2-like"/>
    <property type="match status" value="1"/>
</dbReference>
<accession>U5QE34</accession>
<sequence>MSNSNVEIVQELLKGATQPEVVNRFVAPDATYVSLTFDNPDLKKLMPWAGTHKNGGPAGVLKVFQELNTFWTIEDLEVHDAFGEGENVALFGTFTTHSVKLDKKFTSPFVFFAKVNNGLVTYMQYMEDTFGTGSTFRSGGTWKFQSNPVGGEVEV</sequence>
<dbReference type="RefSeq" id="WP_023172285.1">
    <property type="nucleotide sequence ID" value="NC_022600.1"/>
</dbReference>
<dbReference type="Gene3D" id="3.10.450.50">
    <property type="match status" value="1"/>
</dbReference>
<dbReference type="STRING" id="1183438.GKIL_0976"/>
<dbReference type="KEGG" id="glj:GKIL_0976"/>
<keyword evidence="2" id="KW-1185">Reference proteome</keyword>
<protein>
    <submittedName>
        <fullName evidence="1">Uncharacterized protein</fullName>
    </submittedName>
</protein>
<dbReference type="Proteomes" id="UP000017396">
    <property type="component" value="Chromosome"/>
</dbReference>
<proteinExistence type="predicted"/>
<name>U5QE34_GLOK1</name>
<evidence type="ECO:0000313" key="2">
    <source>
        <dbReference type="Proteomes" id="UP000017396"/>
    </source>
</evidence>
<dbReference type="EMBL" id="CP003587">
    <property type="protein sequence ID" value="AGY57222.1"/>
    <property type="molecule type" value="Genomic_DNA"/>
</dbReference>
<dbReference type="eggNOG" id="COG3631">
    <property type="taxonomic scope" value="Bacteria"/>
</dbReference>
<dbReference type="AlphaFoldDB" id="U5QE34"/>
<gene>
    <name evidence="1" type="ORF">GKIL_0976</name>
</gene>
<dbReference type="HOGENOM" id="CLU_119119_1_0_3"/>